<dbReference type="Pfam" id="PF06693">
    <property type="entry name" value="DUF1190"/>
    <property type="match status" value="1"/>
</dbReference>
<comment type="caution">
    <text evidence="3">The sequence shown here is derived from an EMBL/GenBank/DDBJ whole genome shotgun (WGS) entry which is preliminary data.</text>
</comment>
<keyword evidence="4" id="KW-1185">Reference proteome</keyword>
<feature type="compositionally biased region" description="Gly residues" evidence="1">
    <location>
        <begin position="229"/>
        <end position="242"/>
    </location>
</feature>
<feature type="compositionally biased region" description="Polar residues" evidence="1">
    <location>
        <begin position="213"/>
        <end position="224"/>
    </location>
</feature>
<dbReference type="EMBL" id="JACHOB010000005">
    <property type="protein sequence ID" value="MBB4659758.1"/>
    <property type="molecule type" value="Genomic_DNA"/>
</dbReference>
<dbReference type="InterPro" id="IPR009576">
    <property type="entry name" value="Biofilm_formation_YgiB"/>
</dbReference>
<dbReference type="AlphaFoldDB" id="A0A840I6K6"/>
<reference evidence="3 4" key="1">
    <citation type="submission" date="2020-08" db="EMBL/GenBank/DDBJ databases">
        <title>Genomic Encyclopedia of Type Strains, Phase IV (KMG-IV): sequencing the most valuable type-strain genomes for metagenomic binning, comparative biology and taxonomic classification.</title>
        <authorList>
            <person name="Goeker M."/>
        </authorList>
    </citation>
    <scope>NUCLEOTIDE SEQUENCE [LARGE SCALE GENOMIC DNA]</scope>
    <source>
        <strain evidence="3 4">DSM 102850</strain>
    </source>
</reference>
<gene>
    <name evidence="3" type="ORF">GGQ59_002299</name>
</gene>
<feature type="chain" id="PRO_5032847393" evidence="2">
    <location>
        <begin position="20"/>
        <end position="242"/>
    </location>
</feature>
<dbReference type="Proteomes" id="UP000563524">
    <property type="component" value="Unassembled WGS sequence"/>
</dbReference>
<evidence type="ECO:0000313" key="3">
    <source>
        <dbReference type="EMBL" id="MBB4659758.1"/>
    </source>
</evidence>
<proteinExistence type="predicted"/>
<evidence type="ECO:0000256" key="1">
    <source>
        <dbReference type="SAM" id="MobiDB-lite"/>
    </source>
</evidence>
<name>A0A840I6K6_9PROT</name>
<feature type="signal peptide" evidence="2">
    <location>
        <begin position="1"/>
        <end position="19"/>
    </location>
</feature>
<organism evidence="3 4">
    <name type="scientific">Parvularcula dongshanensis</name>
    <dbReference type="NCBI Taxonomy" id="1173995"/>
    <lineage>
        <taxon>Bacteria</taxon>
        <taxon>Pseudomonadati</taxon>
        <taxon>Pseudomonadota</taxon>
        <taxon>Alphaproteobacteria</taxon>
        <taxon>Parvularculales</taxon>
        <taxon>Parvularculaceae</taxon>
        <taxon>Parvularcula</taxon>
    </lineage>
</organism>
<keyword evidence="2" id="KW-0732">Signal</keyword>
<sequence length="242" mass="25587">MKRSRAVPLVLMSGAAGMAGCDGADQAARDAPPAPTFPTEAACLDTGVFAAKACADLVVQEGREAPPAQAMNYASVDECRADDYFQDDYCVAKYEEALQLSQDYAPSYDNVAACEADYGPQGCGRQTVQGGGGGYWSPFFTGFLVSSAINGIFAQPQPYYRDYYGGGYRTLGGYGFDGRGRGTYVPQQAYRQTQTVTTGRTNAVKARTGQLRATPTRANAQRTSVARRGGFGGRSGGRGYGG</sequence>
<evidence type="ECO:0000313" key="4">
    <source>
        <dbReference type="Proteomes" id="UP000563524"/>
    </source>
</evidence>
<protein>
    <submittedName>
        <fullName evidence="3">Uncharacterized protein YgiB involved in biofilm formation</fullName>
    </submittedName>
</protein>
<dbReference type="PROSITE" id="PS51257">
    <property type="entry name" value="PROKAR_LIPOPROTEIN"/>
    <property type="match status" value="1"/>
</dbReference>
<accession>A0A840I6K6</accession>
<evidence type="ECO:0000256" key="2">
    <source>
        <dbReference type="SAM" id="SignalP"/>
    </source>
</evidence>
<dbReference type="RefSeq" id="WP_183818688.1">
    <property type="nucleotide sequence ID" value="NZ_JACHOB010000005.1"/>
</dbReference>
<feature type="region of interest" description="Disordered" evidence="1">
    <location>
        <begin position="213"/>
        <end position="242"/>
    </location>
</feature>